<comment type="caution">
    <text evidence="2">The sequence shown here is derived from an EMBL/GenBank/DDBJ whole genome shotgun (WGS) entry which is preliminary data.</text>
</comment>
<protein>
    <submittedName>
        <fullName evidence="2">Uncharacterized protein</fullName>
    </submittedName>
</protein>
<feature type="compositionally biased region" description="Polar residues" evidence="1">
    <location>
        <begin position="1"/>
        <end position="12"/>
    </location>
</feature>
<accession>A0AAV4PSG6</accession>
<feature type="region of interest" description="Disordered" evidence="1">
    <location>
        <begin position="1"/>
        <end position="32"/>
    </location>
</feature>
<name>A0AAV4PSG6_CAEEX</name>
<feature type="compositionally biased region" description="Basic residues" evidence="1">
    <location>
        <begin position="13"/>
        <end position="23"/>
    </location>
</feature>
<dbReference type="AlphaFoldDB" id="A0AAV4PSG6"/>
<evidence type="ECO:0000256" key="1">
    <source>
        <dbReference type="SAM" id="MobiDB-lite"/>
    </source>
</evidence>
<dbReference type="EMBL" id="BPLR01005127">
    <property type="protein sequence ID" value="GIY00007.1"/>
    <property type="molecule type" value="Genomic_DNA"/>
</dbReference>
<dbReference type="Proteomes" id="UP001054945">
    <property type="component" value="Unassembled WGS sequence"/>
</dbReference>
<gene>
    <name evidence="2" type="ORF">CEXT_717021</name>
</gene>
<reference evidence="2 3" key="1">
    <citation type="submission" date="2021-06" db="EMBL/GenBank/DDBJ databases">
        <title>Caerostris extrusa draft genome.</title>
        <authorList>
            <person name="Kono N."/>
            <person name="Arakawa K."/>
        </authorList>
    </citation>
    <scope>NUCLEOTIDE SEQUENCE [LARGE SCALE GENOMIC DNA]</scope>
</reference>
<evidence type="ECO:0000313" key="2">
    <source>
        <dbReference type="EMBL" id="GIY00007.1"/>
    </source>
</evidence>
<organism evidence="2 3">
    <name type="scientific">Caerostris extrusa</name>
    <name type="common">Bark spider</name>
    <name type="synonym">Caerostris bankana</name>
    <dbReference type="NCBI Taxonomy" id="172846"/>
    <lineage>
        <taxon>Eukaryota</taxon>
        <taxon>Metazoa</taxon>
        <taxon>Ecdysozoa</taxon>
        <taxon>Arthropoda</taxon>
        <taxon>Chelicerata</taxon>
        <taxon>Arachnida</taxon>
        <taxon>Araneae</taxon>
        <taxon>Araneomorphae</taxon>
        <taxon>Entelegynae</taxon>
        <taxon>Araneoidea</taxon>
        <taxon>Araneidae</taxon>
        <taxon>Caerostris</taxon>
    </lineage>
</organism>
<proteinExistence type="predicted"/>
<sequence length="94" mass="10657">MLLPRSPTSKNSFQKRHNSKKSTFHLSGKMSGLGKREVVQPVSIIKLKTREQSLLSVFFQLLWGSLSPCFHQSVWRGEKFAELSDDRNCCTGST</sequence>
<evidence type="ECO:0000313" key="3">
    <source>
        <dbReference type="Proteomes" id="UP001054945"/>
    </source>
</evidence>
<keyword evidence="3" id="KW-1185">Reference proteome</keyword>